<dbReference type="Pfam" id="PF00293">
    <property type="entry name" value="NUDIX"/>
    <property type="match status" value="1"/>
</dbReference>
<keyword evidence="1 3" id="KW-0378">Hydrolase</keyword>
<dbReference type="PANTHER" id="PTHR43222">
    <property type="entry name" value="NUDIX HYDROLASE 23"/>
    <property type="match status" value="1"/>
</dbReference>
<dbReference type="SUPFAM" id="SSF55811">
    <property type="entry name" value="Nudix"/>
    <property type="match status" value="1"/>
</dbReference>
<dbReference type="InterPro" id="IPR029401">
    <property type="entry name" value="Nudix_N"/>
</dbReference>
<organism evidence="3">
    <name type="scientific">metagenome</name>
    <dbReference type="NCBI Taxonomy" id="256318"/>
    <lineage>
        <taxon>unclassified sequences</taxon>
        <taxon>metagenomes</taxon>
    </lineage>
</organism>
<dbReference type="PROSITE" id="PS00893">
    <property type="entry name" value="NUDIX_BOX"/>
    <property type="match status" value="1"/>
</dbReference>
<sequence length="177" mass="19267">MSGMERQKPGGPTLETVPEGDNRARLVCPDCGYIAYTNPKIVVGAVCTWQDRVLLCRRAIAPSLGLWTIPAGFMEMGETTAAGAAREVWEEARARVEVSGLLGIYELPHISQVLIIYRAPMSGPDCAAGDESEAAALFAWSEIPWDALAFPSVRWALECFREGGGPWLHTAPPVRLR</sequence>
<dbReference type="PROSITE" id="PS51462">
    <property type="entry name" value="NUDIX"/>
    <property type="match status" value="1"/>
</dbReference>
<evidence type="ECO:0000256" key="1">
    <source>
        <dbReference type="ARBA" id="ARBA00022801"/>
    </source>
</evidence>
<dbReference type="InterPro" id="IPR020084">
    <property type="entry name" value="NUDIX_hydrolase_CS"/>
</dbReference>
<dbReference type="Gene3D" id="2.20.70.10">
    <property type="match status" value="1"/>
</dbReference>
<evidence type="ECO:0000259" key="2">
    <source>
        <dbReference type="PROSITE" id="PS51462"/>
    </source>
</evidence>
<gene>
    <name evidence="3" type="ORF">DF3PB_1250002</name>
</gene>
<dbReference type="InterPro" id="IPR015797">
    <property type="entry name" value="NUDIX_hydrolase-like_dom_sf"/>
</dbReference>
<dbReference type="EMBL" id="UIDG01000030">
    <property type="protein sequence ID" value="SUS04243.1"/>
    <property type="molecule type" value="Genomic_DNA"/>
</dbReference>
<dbReference type="GO" id="GO:0016787">
    <property type="term" value="F:hydrolase activity"/>
    <property type="evidence" value="ECO:0007669"/>
    <property type="project" value="UniProtKB-KW"/>
</dbReference>
<evidence type="ECO:0000313" key="3">
    <source>
        <dbReference type="EMBL" id="SUS04243.1"/>
    </source>
</evidence>
<dbReference type="AlphaFoldDB" id="A0A380T8I8"/>
<dbReference type="InterPro" id="IPR000086">
    <property type="entry name" value="NUDIX_hydrolase_dom"/>
</dbReference>
<dbReference type="PANTHER" id="PTHR43222:SF2">
    <property type="entry name" value="NUDIX HYDROLASE 23, CHLOROPLASTIC"/>
    <property type="match status" value="1"/>
</dbReference>
<accession>A0A380T8I8</accession>
<dbReference type="Gene3D" id="3.90.79.10">
    <property type="entry name" value="Nucleoside Triphosphate Pyrophosphohydrolase"/>
    <property type="match status" value="1"/>
</dbReference>
<name>A0A380T8I8_9ZZZZ</name>
<proteinExistence type="predicted"/>
<feature type="domain" description="Nudix hydrolase" evidence="2">
    <location>
        <begin position="38"/>
        <end position="161"/>
    </location>
</feature>
<dbReference type="Pfam" id="PF14803">
    <property type="entry name" value="Zn_ribbon_Nudix"/>
    <property type="match status" value="1"/>
</dbReference>
<protein>
    <submittedName>
        <fullName evidence="3">NUDIX hydrolase</fullName>
    </submittedName>
</protein>
<reference evidence="3" key="1">
    <citation type="submission" date="2018-07" db="EMBL/GenBank/DDBJ databases">
        <authorList>
            <person name="Quirk P.G."/>
            <person name="Krulwich T.A."/>
        </authorList>
    </citation>
    <scope>NUCLEOTIDE SEQUENCE</scope>
</reference>
<dbReference type="CDD" id="cd04511">
    <property type="entry name" value="NUDIX_Hydrolase"/>
    <property type="match status" value="1"/>
</dbReference>